<dbReference type="CDD" id="cd07343">
    <property type="entry name" value="M48A_Zmpste24p_like"/>
    <property type="match status" value="1"/>
</dbReference>
<dbReference type="STRING" id="1457250.GCA_000755225_00830"/>
<evidence type="ECO:0000259" key="11">
    <source>
        <dbReference type="Pfam" id="PF01435"/>
    </source>
</evidence>
<accession>A0A4D6HEX3</accession>
<dbReference type="Pfam" id="PF01435">
    <property type="entry name" value="Peptidase_M48"/>
    <property type="match status" value="1"/>
</dbReference>
<feature type="transmembrane region" description="Helical" evidence="10">
    <location>
        <begin position="294"/>
        <end position="313"/>
    </location>
</feature>
<keyword evidence="2 7" id="KW-0479">Metal-binding</keyword>
<keyword evidence="10" id="KW-0472">Membrane</keyword>
<keyword evidence="10" id="KW-0812">Transmembrane</keyword>
<feature type="domain" description="Peptidase M48" evidence="11">
    <location>
        <begin position="209"/>
        <end position="411"/>
    </location>
</feature>
<feature type="binding site" evidence="7">
    <location>
        <position position="277"/>
    </location>
    <ligand>
        <name>Zn(2+)</name>
        <dbReference type="ChEBI" id="CHEBI:29105"/>
        <note>catalytic</note>
    </ligand>
</feature>
<evidence type="ECO:0000256" key="6">
    <source>
        <dbReference type="PIRSR" id="PIRSR627057-1"/>
    </source>
</evidence>
<evidence type="ECO:0000256" key="2">
    <source>
        <dbReference type="ARBA" id="ARBA00022723"/>
    </source>
</evidence>
<sequence>MLELHVAFLLVVVGTEAFFSGLSILNVRYGAQTVAERSEWVRDRLGIEDTDRLLDYQRAGTGLSLLQSWLSIAFVLLVLYSGLFGDAVAWIESLSLPPLVQGTVFFVGLVAAVRIAGIPFSLYETFVVEEQFDFNQQSPKLWLRDFVVGTVVALVLTALVAGGVLLAFEILPNLWWVAAWGLFIAFSLAMLVLYPRVIAPLFYDFEPIDSGELRESVDDVFERAGFSCEQVYEMDASSRSGHSNAYFIGFGRTKRVVLFDTLIEQMDRPQIESVLAHELAHWKKSHIWKQMASSFLRIGIVLAIFSVLLEQAWLYDLFGVPATPYAGLVLGALWVMPLLRFTAPLENKLSLKHEREADSFAVEVMGGGGPMANALANLTSENLANPFPHPLYATFHYTHPPIPERIRYVEGESDASDSDVDRKDGGSGQPA</sequence>
<evidence type="ECO:0000256" key="3">
    <source>
        <dbReference type="ARBA" id="ARBA00022801"/>
    </source>
</evidence>
<evidence type="ECO:0000256" key="4">
    <source>
        <dbReference type="ARBA" id="ARBA00022833"/>
    </source>
</evidence>
<dbReference type="Proteomes" id="UP000296706">
    <property type="component" value="Chromosome"/>
</dbReference>
<feature type="transmembrane region" description="Helical" evidence="10">
    <location>
        <begin position="325"/>
        <end position="343"/>
    </location>
</feature>
<comment type="similarity">
    <text evidence="8">Belongs to the peptidase M48 family.</text>
</comment>
<dbReference type="Gene3D" id="3.30.2010.10">
    <property type="entry name" value="Metalloproteases ('zincins'), catalytic domain"/>
    <property type="match status" value="1"/>
</dbReference>
<feature type="active site" evidence="6">
    <location>
        <position position="278"/>
    </location>
</feature>
<feature type="domain" description="CAAX prenyl protease 1 N-terminal" evidence="12">
    <location>
        <begin position="42"/>
        <end position="203"/>
    </location>
</feature>
<keyword evidence="10" id="KW-1133">Transmembrane helix</keyword>
<feature type="transmembrane region" description="Helical" evidence="10">
    <location>
        <begin position="62"/>
        <end position="83"/>
    </location>
</feature>
<dbReference type="GO" id="GO:0004222">
    <property type="term" value="F:metalloendopeptidase activity"/>
    <property type="evidence" value="ECO:0007669"/>
    <property type="project" value="InterPro"/>
</dbReference>
<dbReference type="InterPro" id="IPR001915">
    <property type="entry name" value="Peptidase_M48"/>
</dbReference>
<dbReference type="InterPro" id="IPR032456">
    <property type="entry name" value="Peptidase_M48_N"/>
</dbReference>
<gene>
    <name evidence="13" type="ORF">DV733_10340</name>
</gene>
<proteinExistence type="inferred from homology"/>
<protein>
    <submittedName>
        <fullName evidence="13">M48 family peptidase</fullName>
    </submittedName>
</protein>
<reference evidence="13 14" key="1">
    <citation type="journal article" date="2019" name="Nat. Commun.">
        <title>A new type of DNA phosphorothioation-based antiviral system in archaea.</title>
        <authorList>
            <person name="Xiong L."/>
            <person name="Liu S."/>
            <person name="Chen S."/>
            <person name="Xiao Y."/>
            <person name="Zhu B."/>
            <person name="Gao Y."/>
            <person name="Zhang Y."/>
            <person name="Chen B."/>
            <person name="Luo J."/>
            <person name="Deng Z."/>
            <person name="Chen X."/>
            <person name="Wang L."/>
            <person name="Chen S."/>
        </authorList>
    </citation>
    <scope>NUCLEOTIDE SEQUENCE [LARGE SCALE GENOMIC DNA]</scope>
    <source>
        <strain evidence="13 14">CBA1105</strain>
    </source>
</reference>
<feature type="transmembrane region" description="Helical" evidence="10">
    <location>
        <begin position="6"/>
        <end position="27"/>
    </location>
</feature>
<evidence type="ECO:0000313" key="13">
    <source>
        <dbReference type="EMBL" id="QCC51612.1"/>
    </source>
</evidence>
<comment type="cofactor">
    <cofactor evidence="7 8">
        <name>Zn(2+)</name>
        <dbReference type="ChEBI" id="CHEBI:29105"/>
    </cofactor>
    <text evidence="7 8">Binds 1 zinc ion per subunit.</text>
</comment>
<keyword evidence="1 8" id="KW-0645">Protease</keyword>
<evidence type="ECO:0000313" key="14">
    <source>
        <dbReference type="Proteomes" id="UP000296706"/>
    </source>
</evidence>
<feature type="transmembrane region" description="Helical" evidence="10">
    <location>
        <begin position="146"/>
        <end position="168"/>
    </location>
</feature>
<dbReference type="Pfam" id="PF16491">
    <property type="entry name" value="Peptidase_M48_N"/>
    <property type="match status" value="1"/>
</dbReference>
<feature type="active site" description="Proton donor" evidence="6">
    <location>
        <position position="358"/>
    </location>
</feature>
<organism evidence="13 14">
    <name type="scientific">Halapricum salinum</name>
    <dbReference type="NCBI Taxonomy" id="1457250"/>
    <lineage>
        <taxon>Archaea</taxon>
        <taxon>Methanobacteriati</taxon>
        <taxon>Methanobacteriota</taxon>
        <taxon>Stenosarchaea group</taxon>
        <taxon>Halobacteria</taxon>
        <taxon>Halobacteriales</taxon>
        <taxon>Haloarculaceae</taxon>
        <taxon>Halapricum</taxon>
    </lineage>
</organism>
<dbReference type="GO" id="GO:0071586">
    <property type="term" value="P:CAAX-box protein processing"/>
    <property type="evidence" value="ECO:0007669"/>
    <property type="project" value="InterPro"/>
</dbReference>
<dbReference type="OrthoDB" id="28389at2157"/>
<keyword evidence="5 8" id="KW-0482">Metalloprotease</keyword>
<dbReference type="RefSeq" id="WP_049994774.1">
    <property type="nucleotide sequence ID" value="NZ_CP031310.1"/>
</dbReference>
<evidence type="ECO:0000256" key="1">
    <source>
        <dbReference type="ARBA" id="ARBA00022670"/>
    </source>
</evidence>
<keyword evidence="14" id="KW-1185">Reference proteome</keyword>
<feature type="binding site" evidence="7">
    <location>
        <position position="354"/>
    </location>
    <ligand>
        <name>Zn(2+)</name>
        <dbReference type="ChEBI" id="CHEBI:29105"/>
        <note>catalytic</note>
    </ligand>
</feature>
<feature type="region of interest" description="Disordered" evidence="9">
    <location>
        <begin position="410"/>
        <end position="431"/>
    </location>
</feature>
<evidence type="ECO:0000256" key="7">
    <source>
        <dbReference type="PIRSR" id="PIRSR627057-2"/>
    </source>
</evidence>
<dbReference type="GeneID" id="39848265"/>
<dbReference type="EMBL" id="CP031310">
    <property type="protein sequence ID" value="QCC51612.1"/>
    <property type="molecule type" value="Genomic_DNA"/>
</dbReference>
<evidence type="ECO:0000256" key="10">
    <source>
        <dbReference type="SAM" id="Phobius"/>
    </source>
</evidence>
<dbReference type="InterPro" id="IPR027057">
    <property type="entry name" value="CAXX_Prtase_1"/>
</dbReference>
<dbReference type="GO" id="GO:0046872">
    <property type="term" value="F:metal ion binding"/>
    <property type="evidence" value="ECO:0007669"/>
    <property type="project" value="UniProtKB-KW"/>
</dbReference>
<keyword evidence="3 8" id="KW-0378">Hydrolase</keyword>
<evidence type="ECO:0000256" key="8">
    <source>
        <dbReference type="RuleBase" id="RU003983"/>
    </source>
</evidence>
<feature type="binding site" evidence="7">
    <location>
        <position position="281"/>
    </location>
    <ligand>
        <name>Zn(2+)</name>
        <dbReference type="ChEBI" id="CHEBI:29105"/>
        <note>catalytic</note>
    </ligand>
</feature>
<name>A0A4D6HEX3_9EURY</name>
<evidence type="ECO:0000256" key="9">
    <source>
        <dbReference type="SAM" id="MobiDB-lite"/>
    </source>
</evidence>
<feature type="transmembrane region" description="Helical" evidence="10">
    <location>
        <begin position="103"/>
        <end position="126"/>
    </location>
</feature>
<dbReference type="FunFam" id="3.30.2010.10:FF:000010">
    <property type="entry name" value="M48 family peptidase"/>
    <property type="match status" value="1"/>
</dbReference>
<keyword evidence="4 7" id="KW-0862">Zinc</keyword>
<dbReference type="PANTHER" id="PTHR10120">
    <property type="entry name" value="CAAX PRENYL PROTEASE 1"/>
    <property type="match status" value="1"/>
</dbReference>
<feature type="transmembrane region" description="Helical" evidence="10">
    <location>
        <begin position="174"/>
        <end position="194"/>
    </location>
</feature>
<dbReference type="AlphaFoldDB" id="A0A4D6HEX3"/>
<dbReference type="KEGG" id="hsn:DV733_10340"/>
<evidence type="ECO:0000259" key="12">
    <source>
        <dbReference type="Pfam" id="PF16491"/>
    </source>
</evidence>
<evidence type="ECO:0000256" key="5">
    <source>
        <dbReference type="ARBA" id="ARBA00023049"/>
    </source>
</evidence>